<feature type="transmembrane region" description="Helical" evidence="6">
    <location>
        <begin position="112"/>
        <end position="130"/>
    </location>
</feature>
<dbReference type="AlphaFoldDB" id="A0AAV1I8Q7"/>
<dbReference type="GO" id="GO:0016020">
    <property type="term" value="C:membrane"/>
    <property type="evidence" value="ECO:0007669"/>
    <property type="project" value="UniProtKB-SubCell"/>
</dbReference>
<dbReference type="SMART" id="SM00724">
    <property type="entry name" value="TLC"/>
    <property type="match status" value="1"/>
</dbReference>
<evidence type="ECO:0000256" key="5">
    <source>
        <dbReference type="PROSITE-ProRule" id="PRU00205"/>
    </source>
</evidence>
<evidence type="ECO:0000256" key="6">
    <source>
        <dbReference type="SAM" id="Phobius"/>
    </source>
</evidence>
<keyword evidence="2 5" id="KW-0812">Transmembrane</keyword>
<dbReference type="PANTHER" id="PTHR13439:SF0">
    <property type="entry name" value="TOPOISOMERASE I DAMAGE AFFECTED PROTEIN 4"/>
    <property type="match status" value="1"/>
</dbReference>
<comment type="subcellular location">
    <subcellularLocation>
        <location evidence="1">Membrane</location>
        <topology evidence="1">Multi-pass membrane protein</topology>
    </subcellularLocation>
</comment>
<feature type="domain" description="TLC" evidence="7">
    <location>
        <begin position="70"/>
        <end position="271"/>
    </location>
</feature>
<sequence length="299" mass="33703">MDPRGAMHKLASTSEVFDPSIAESFQRIALVGAIFIAIDSLVTYSSIKRWIRREWAKLAAPGVPKEDIEKAVPQIAMRIVGMIHILIQIPQAAMVLLDPELQQDRLYSKNLLSWRLVTTTAGYFAYDLYVHTARFEFLPSLVHAGAALTVFLSGIYCGILHYYGGLFLLWECSTPFVFVRWGLHALGRADTKLYLYNGLTMMAVFFICRNVMGVGMSWDFWKVSSAELAHPRPGGVPPLVLWVIRLLNLVFNFLNLFWFSKMLKGAIKVLTKGKQVLPVEPTAEAQVALTENGRKKHEE</sequence>
<evidence type="ECO:0000259" key="7">
    <source>
        <dbReference type="PROSITE" id="PS50922"/>
    </source>
</evidence>
<dbReference type="PANTHER" id="PTHR13439">
    <property type="entry name" value="CT120 PROTEIN"/>
    <property type="match status" value="1"/>
</dbReference>
<dbReference type="EMBL" id="CAUYUE010000009">
    <property type="protein sequence ID" value="CAK0783749.1"/>
    <property type="molecule type" value="Genomic_DNA"/>
</dbReference>
<evidence type="ECO:0000313" key="8">
    <source>
        <dbReference type="EMBL" id="CAK0783749.1"/>
    </source>
</evidence>
<evidence type="ECO:0000256" key="3">
    <source>
        <dbReference type="ARBA" id="ARBA00022989"/>
    </source>
</evidence>
<name>A0AAV1I8Q7_9CHLO</name>
<dbReference type="Pfam" id="PF03798">
    <property type="entry name" value="TRAM_LAG1_CLN8"/>
    <property type="match status" value="1"/>
</dbReference>
<protein>
    <recommendedName>
        <fullName evidence="7">TLC domain-containing protein</fullName>
    </recommendedName>
</protein>
<comment type="caution">
    <text evidence="8">The sequence shown here is derived from an EMBL/GenBank/DDBJ whole genome shotgun (WGS) entry which is preliminary data.</text>
</comment>
<proteinExistence type="predicted"/>
<reference evidence="8 9" key="1">
    <citation type="submission" date="2023-10" db="EMBL/GenBank/DDBJ databases">
        <authorList>
            <person name="Maclean D."/>
            <person name="Macfadyen A."/>
        </authorList>
    </citation>
    <scope>NUCLEOTIDE SEQUENCE [LARGE SCALE GENOMIC DNA]</scope>
</reference>
<dbReference type="InterPro" id="IPR006634">
    <property type="entry name" value="TLC-dom"/>
</dbReference>
<feature type="transmembrane region" description="Helical" evidence="6">
    <location>
        <begin position="239"/>
        <end position="259"/>
    </location>
</feature>
<dbReference type="Proteomes" id="UP001314263">
    <property type="component" value="Unassembled WGS sequence"/>
</dbReference>
<keyword evidence="9" id="KW-1185">Reference proteome</keyword>
<feature type="transmembrane region" description="Helical" evidence="6">
    <location>
        <begin position="28"/>
        <end position="47"/>
    </location>
</feature>
<evidence type="ECO:0000313" key="9">
    <source>
        <dbReference type="Proteomes" id="UP001314263"/>
    </source>
</evidence>
<keyword evidence="3 6" id="KW-1133">Transmembrane helix</keyword>
<organism evidence="8 9">
    <name type="scientific">Coccomyxa viridis</name>
    <dbReference type="NCBI Taxonomy" id="1274662"/>
    <lineage>
        <taxon>Eukaryota</taxon>
        <taxon>Viridiplantae</taxon>
        <taxon>Chlorophyta</taxon>
        <taxon>core chlorophytes</taxon>
        <taxon>Trebouxiophyceae</taxon>
        <taxon>Trebouxiophyceae incertae sedis</taxon>
        <taxon>Coccomyxaceae</taxon>
        <taxon>Coccomyxa</taxon>
    </lineage>
</organism>
<dbReference type="PROSITE" id="PS50922">
    <property type="entry name" value="TLC"/>
    <property type="match status" value="1"/>
</dbReference>
<feature type="transmembrane region" description="Helical" evidence="6">
    <location>
        <begin position="193"/>
        <end position="212"/>
    </location>
</feature>
<gene>
    <name evidence="8" type="ORF">CVIRNUC_006948</name>
</gene>
<keyword evidence="4 5" id="KW-0472">Membrane</keyword>
<dbReference type="GO" id="GO:0055088">
    <property type="term" value="P:lipid homeostasis"/>
    <property type="evidence" value="ECO:0007669"/>
    <property type="project" value="TreeGrafter"/>
</dbReference>
<evidence type="ECO:0000256" key="4">
    <source>
        <dbReference type="ARBA" id="ARBA00023136"/>
    </source>
</evidence>
<evidence type="ECO:0000256" key="2">
    <source>
        <dbReference type="ARBA" id="ARBA00022692"/>
    </source>
</evidence>
<dbReference type="InterPro" id="IPR050846">
    <property type="entry name" value="TLCD"/>
</dbReference>
<evidence type="ECO:0000256" key="1">
    <source>
        <dbReference type="ARBA" id="ARBA00004141"/>
    </source>
</evidence>
<dbReference type="GO" id="GO:0005783">
    <property type="term" value="C:endoplasmic reticulum"/>
    <property type="evidence" value="ECO:0007669"/>
    <property type="project" value="TreeGrafter"/>
</dbReference>
<accession>A0AAV1I8Q7</accession>